<evidence type="ECO:0000256" key="1">
    <source>
        <dbReference type="SAM" id="MobiDB-lite"/>
    </source>
</evidence>
<gene>
    <name evidence="2" type="ORF">N0V89_006032</name>
</gene>
<dbReference type="AlphaFoldDB" id="A0A9W8XNB0"/>
<dbReference type="Proteomes" id="UP001140513">
    <property type="component" value="Unassembled WGS sequence"/>
</dbReference>
<name>A0A9W8XNB0_9PLEO</name>
<dbReference type="RefSeq" id="XP_056072072.1">
    <property type="nucleotide sequence ID" value="XM_056214805.1"/>
</dbReference>
<dbReference type="GeneID" id="80909562"/>
<feature type="region of interest" description="Disordered" evidence="1">
    <location>
        <begin position="110"/>
        <end position="140"/>
    </location>
</feature>
<keyword evidence="3" id="KW-1185">Reference proteome</keyword>
<reference evidence="2" key="1">
    <citation type="submission" date="2022-10" db="EMBL/GenBank/DDBJ databases">
        <title>Tapping the CABI collections for fungal endophytes: first genome assemblies for Collariella, Neodidymelliopsis, Ascochyta clinopodiicola, Didymella pomorum, Didymosphaeria variabile, Neocosmospora piperis and Neocucurbitaria cava.</title>
        <authorList>
            <person name="Hill R."/>
        </authorList>
    </citation>
    <scope>NUCLEOTIDE SEQUENCE</scope>
    <source>
        <strain evidence="2">IMI 356815</strain>
    </source>
</reference>
<proteinExistence type="predicted"/>
<evidence type="ECO:0000313" key="3">
    <source>
        <dbReference type="Proteomes" id="UP001140513"/>
    </source>
</evidence>
<evidence type="ECO:0000313" key="2">
    <source>
        <dbReference type="EMBL" id="KAJ4354298.1"/>
    </source>
</evidence>
<sequence length="140" mass="15759">MAPIPRNKQDGDSNNYKHHCGLCGGAPSWRCFKQNHVAYCEACGDVFTVKSSKSGGGCHSHPYAKGYNMSYKKIKQNLPADYRSKNDLQLEAEAQEQMANEAVQRQEIATEHAAAKQQQAQTKKDKKKIRLLKRASKYQN</sequence>
<feature type="compositionally biased region" description="Basic residues" evidence="1">
    <location>
        <begin position="124"/>
        <end position="140"/>
    </location>
</feature>
<dbReference type="EMBL" id="JAPEUX010000004">
    <property type="protein sequence ID" value="KAJ4354298.1"/>
    <property type="molecule type" value="Genomic_DNA"/>
</dbReference>
<dbReference type="OrthoDB" id="3783929at2759"/>
<comment type="caution">
    <text evidence="2">The sequence shown here is derived from an EMBL/GenBank/DDBJ whole genome shotgun (WGS) entry which is preliminary data.</text>
</comment>
<protein>
    <submittedName>
        <fullName evidence="2">Uncharacterized protein</fullName>
    </submittedName>
</protein>
<accession>A0A9W8XNB0</accession>
<organism evidence="2 3">
    <name type="scientific">Didymosphaeria variabile</name>
    <dbReference type="NCBI Taxonomy" id="1932322"/>
    <lineage>
        <taxon>Eukaryota</taxon>
        <taxon>Fungi</taxon>
        <taxon>Dikarya</taxon>
        <taxon>Ascomycota</taxon>
        <taxon>Pezizomycotina</taxon>
        <taxon>Dothideomycetes</taxon>
        <taxon>Pleosporomycetidae</taxon>
        <taxon>Pleosporales</taxon>
        <taxon>Massarineae</taxon>
        <taxon>Didymosphaeriaceae</taxon>
        <taxon>Didymosphaeria</taxon>
    </lineage>
</organism>